<proteinExistence type="predicted"/>
<dbReference type="AlphaFoldDB" id="A0A1M7AWH6"/>
<protein>
    <submittedName>
        <fullName evidence="1">Uncharacterized protein</fullName>
    </submittedName>
</protein>
<dbReference type="RefSeq" id="WP_073460399.1">
    <property type="nucleotide sequence ID" value="NZ_FRAP01000030.1"/>
</dbReference>
<accession>A0A1M7AWH6</accession>
<dbReference type="EMBL" id="FRAP01000030">
    <property type="protein sequence ID" value="SHL47110.1"/>
    <property type="molecule type" value="Genomic_DNA"/>
</dbReference>
<gene>
    <name evidence="1" type="ORF">SAMN05443637_13047</name>
</gene>
<evidence type="ECO:0000313" key="2">
    <source>
        <dbReference type="Proteomes" id="UP000184363"/>
    </source>
</evidence>
<dbReference type="STRING" id="1848.SAMN05443637_13047"/>
<dbReference type="Proteomes" id="UP000184363">
    <property type="component" value="Unassembled WGS sequence"/>
</dbReference>
<evidence type="ECO:0000313" key="1">
    <source>
        <dbReference type="EMBL" id="SHL47110.1"/>
    </source>
</evidence>
<name>A0A1M7AWH6_PSETH</name>
<sequence length="86" mass="9029">MNTTPAAGTVIRHRLQTTYYLDGGAAVLVRRAYLGGGADVIWSSPTGGQTLLHHCTTRDEAELLGAAYAATCPDLTSEFTGSTTEV</sequence>
<keyword evidence="2" id="KW-1185">Reference proteome</keyword>
<reference evidence="1 2" key="1">
    <citation type="submission" date="2016-11" db="EMBL/GenBank/DDBJ databases">
        <authorList>
            <person name="Jaros S."/>
            <person name="Januszkiewicz K."/>
            <person name="Wedrychowicz H."/>
        </authorList>
    </citation>
    <scope>NUCLEOTIDE SEQUENCE [LARGE SCALE GENOMIC DNA]</scope>
    <source>
        <strain evidence="1 2">DSM 43832</strain>
    </source>
</reference>
<organism evidence="1 2">
    <name type="scientific">Pseudonocardia thermophila</name>
    <dbReference type="NCBI Taxonomy" id="1848"/>
    <lineage>
        <taxon>Bacteria</taxon>
        <taxon>Bacillati</taxon>
        <taxon>Actinomycetota</taxon>
        <taxon>Actinomycetes</taxon>
        <taxon>Pseudonocardiales</taxon>
        <taxon>Pseudonocardiaceae</taxon>
        <taxon>Pseudonocardia</taxon>
    </lineage>
</organism>